<name>A0ABN7XS93_GIGMA</name>
<protein>
    <submittedName>
        <fullName evidence="1">28078_t:CDS:1</fullName>
    </submittedName>
</protein>
<dbReference type="EMBL" id="CAJVQB010163665">
    <property type="protein sequence ID" value="CAG8856769.1"/>
    <property type="molecule type" value="Genomic_DNA"/>
</dbReference>
<sequence length="58" mass="6804">LGSHEYWHQTIEIQNKVIYSKESFISQQSQLKTINNKLELQTSILESQPSKISIRNLM</sequence>
<proteinExistence type="predicted"/>
<organism evidence="1 2">
    <name type="scientific">Gigaspora margarita</name>
    <dbReference type="NCBI Taxonomy" id="4874"/>
    <lineage>
        <taxon>Eukaryota</taxon>
        <taxon>Fungi</taxon>
        <taxon>Fungi incertae sedis</taxon>
        <taxon>Mucoromycota</taxon>
        <taxon>Glomeromycotina</taxon>
        <taxon>Glomeromycetes</taxon>
        <taxon>Diversisporales</taxon>
        <taxon>Gigasporaceae</taxon>
        <taxon>Gigaspora</taxon>
    </lineage>
</organism>
<feature type="non-terminal residue" evidence="1">
    <location>
        <position position="1"/>
    </location>
</feature>
<dbReference type="Proteomes" id="UP000789901">
    <property type="component" value="Unassembled WGS sequence"/>
</dbReference>
<reference evidence="1 2" key="1">
    <citation type="submission" date="2021-06" db="EMBL/GenBank/DDBJ databases">
        <authorList>
            <person name="Kallberg Y."/>
            <person name="Tangrot J."/>
            <person name="Rosling A."/>
        </authorList>
    </citation>
    <scope>NUCLEOTIDE SEQUENCE [LARGE SCALE GENOMIC DNA]</scope>
    <source>
        <strain evidence="1 2">120-4 pot B 10/14</strain>
    </source>
</reference>
<keyword evidence="2" id="KW-1185">Reference proteome</keyword>
<evidence type="ECO:0000313" key="1">
    <source>
        <dbReference type="EMBL" id="CAG8856769.1"/>
    </source>
</evidence>
<gene>
    <name evidence="1" type="ORF">GMARGA_LOCUS45590</name>
</gene>
<evidence type="ECO:0000313" key="2">
    <source>
        <dbReference type="Proteomes" id="UP000789901"/>
    </source>
</evidence>
<comment type="caution">
    <text evidence="1">The sequence shown here is derived from an EMBL/GenBank/DDBJ whole genome shotgun (WGS) entry which is preliminary data.</text>
</comment>
<feature type="non-terminal residue" evidence="1">
    <location>
        <position position="58"/>
    </location>
</feature>
<accession>A0ABN7XS93</accession>